<dbReference type="Gene3D" id="3.40.50.720">
    <property type="entry name" value="NAD(P)-binding Rossmann-like Domain"/>
    <property type="match status" value="1"/>
</dbReference>
<comment type="caution">
    <text evidence="5">The sequence shown here is derived from an EMBL/GenBank/DDBJ whole genome shotgun (WGS) entry which is preliminary data.</text>
</comment>
<name>A0ABP7XK57_9ACTN</name>
<dbReference type="InterPro" id="IPR020904">
    <property type="entry name" value="Sc_DH/Rdtase_CS"/>
</dbReference>
<dbReference type="InterPro" id="IPR036291">
    <property type="entry name" value="NAD(P)-bd_dom_sf"/>
</dbReference>
<dbReference type="PRINTS" id="PR00080">
    <property type="entry name" value="SDRFAMILY"/>
</dbReference>
<dbReference type="SUPFAM" id="SSF51735">
    <property type="entry name" value="NAD(P)-binding Rossmann-fold domains"/>
    <property type="match status" value="1"/>
</dbReference>
<accession>A0ABP7XK57</accession>
<evidence type="ECO:0000256" key="2">
    <source>
        <dbReference type="ARBA" id="ARBA00023002"/>
    </source>
</evidence>
<sequence length="278" mass="29327">MKNLADKVVVITGAGSGIGRALALNLAGKGAILALSDVDEAGLAETVDRAKAAGATEVRSDRLDVADRAAMTTYADAVADQFGRVNVVINNAGVALAGDFVDLAYDDIDWIIGINFWGVVHGTKAFLPHLIASGEGHLVNLSSLFGLLSIPGQSMYNASKYAVRGMTEAIREEMLIAGHNVGVTSVHPGGIKTAIARNARVSAKENKEATAKLFDKKLARMTPEKAAEIIVRGIEKNQARVLVGLDAHALHTFAKFTGSRYQDIVAQVSKKTLPAKIV</sequence>
<proteinExistence type="inferred from homology"/>
<keyword evidence="2" id="KW-0560">Oxidoreductase</keyword>
<evidence type="ECO:0000259" key="4">
    <source>
        <dbReference type="SMART" id="SM00822"/>
    </source>
</evidence>
<evidence type="ECO:0000256" key="3">
    <source>
        <dbReference type="RuleBase" id="RU000363"/>
    </source>
</evidence>
<organism evidence="5 6">
    <name type="scientific">Nocardioides fonticola</name>
    <dbReference type="NCBI Taxonomy" id="450363"/>
    <lineage>
        <taxon>Bacteria</taxon>
        <taxon>Bacillati</taxon>
        <taxon>Actinomycetota</taxon>
        <taxon>Actinomycetes</taxon>
        <taxon>Propionibacteriales</taxon>
        <taxon>Nocardioidaceae</taxon>
        <taxon>Nocardioides</taxon>
    </lineage>
</organism>
<evidence type="ECO:0000313" key="5">
    <source>
        <dbReference type="EMBL" id="GAA4119227.1"/>
    </source>
</evidence>
<evidence type="ECO:0000256" key="1">
    <source>
        <dbReference type="ARBA" id="ARBA00006484"/>
    </source>
</evidence>
<dbReference type="InterPro" id="IPR057326">
    <property type="entry name" value="KR_dom"/>
</dbReference>
<dbReference type="PRINTS" id="PR00081">
    <property type="entry name" value="GDHRDH"/>
</dbReference>
<protein>
    <submittedName>
        <fullName evidence="5">SDR family NAD(P)-dependent oxidoreductase</fullName>
    </submittedName>
</protein>
<dbReference type="PANTHER" id="PTHR43391">
    <property type="entry name" value="RETINOL DEHYDROGENASE-RELATED"/>
    <property type="match status" value="1"/>
</dbReference>
<dbReference type="Pfam" id="PF00106">
    <property type="entry name" value="adh_short"/>
    <property type="match status" value="1"/>
</dbReference>
<evidence type="ECO:0000313" key="6">
    <source>
        <dbReference type="Proteomes" id="UP001501495"/>
    </source>
</evidence>
<dbReference type="InterPro" id="IPR002347">
    <property type="entry name" value="SDR_fam"/>
</dbReference>
<comment type="similarity">
    <text evidence="1 3">Belongs to the short-chain dehydrogenases/reductases (SDR) family.</text>
</comment>
<dbReference type="Proteomes" id="UP001501495">
    <property type="component" value="Unassembled WGS sequence"/>
</dbReference>
<dbReference type="PROSITE" id="PS00061">
    <property type="entry name" value="ADH_SHORT"/>
    <property type="match status" value="1"/>
</dbReference>
<reference evidence="6" key="1">
    <citation type="journal article" date="2019" name="Int. J. Syst. Evol. Microbiol.">
        <title>The Global Catalogue of Microorganisms (GCM) 10K type strain sequencing project: providing services to taxonomists for standard genome sequencing and annotation.</title>
        <authorList>
            <consortium name="The Broad Institute Genomics Platform"/>
            <consortium name="The Broad Institute Genome Sequencing Center for Infectious Disease"/>
            <person name="Wu L."/>
            <person name="Ma J."/>
        </authorList>
    </citation>
    <scope>NUCLEOTIDE SEQUENCE [LARGE SCALE GENOMIC DNA]</scope>
    <source>
        <strain evidence="6">JCM 16703</strain>
    </source>
</reference>
<dbReference type="SMART" id="SM00822">
    <property type="entry name" value="PKS_KR"/>
    <property type="match status" value="1"/>
</dbReference>
<dbReference type="PANTHER" id="PTHR43391:SF82">
    <property type="entry name" value="OXIDOREDUCTASE SADH-RELATED"/>
    <property type="match status" value="1"/>
</dbReference>
<dbReference type="EMBL" id="BAAAZH010000014">
    <property type="protein sequence ID" value="GAA4119227.1"/>
    <property type="molecule type" value="Genomic_DNA"/>
</dbReference>
<feature type="domain" description="Ketoreductase" evidence="4">
    <location>
        <begin position="7"/>
        <end position="194"/>
    </location>
</feature>
<gene>
    <name evidence="5" type="ORF">GCM10022215_21520</name>
</gene>
<dbReference type="RefSeq" id="WP_344733371.1">
    <property type="nucleotide sequence ID" value="NZ_BAAAZH010000014.1"/>
</dbReference>
<keyword evidence="6" id="KW-1185">Reference proteome</keyword>